<reference evidence="1" key="1">
    <citation type="submission" date="2020-04" db="EMBL/GenBank/DDBJ databases">
        <authorList>
            <person name="Alioto T."/>
            <person name="Alioto T."/>
            <person name="Gomez Garrido J."/>
        </authorList>
    </citation>
    <scope>NUCLEOTIDE SEQUENCE</scope>
    <source>
        <strain evidence="1">A484AB</strain>
    </source>
</reference>
<evidence type="ECO:0000313" key="2">
    <source>
        <dbReference type="Proteomes" id="UP001152795"/>
    </source>
</evidence>
<organism evidence="1 2">
    <name type="scientific">Paramuricea clavata</name>
    <name type="common">Red gorgonian</name>
    <name type="synonym">Violescent sea-whip</name>
    <dbReference type="NCBI Taxonomy" id="317549"/>
    <lineage>
        <taxon>Eukaryota</taxon>
        <taxon>Metazoa</taxon>
        <taxon>Cnidaria</taxon>
        <taxon>Anthozoa</taxon>
        <taxon>Octocorallia</taxon>
        <taxon>Malacalcyonacea</taxon>
        <taxon>Plexauridae</taxon>
        <taxon>Paramuricea</taxon>
    </lineage>
</organism>
<dbReference type="Proteomes" id="UP001152795">
    <property type="component" value="Unassembled WGS sequence"/>
</dbReference>
<proteinExistence type="predicted"/>
<dbReference type="AlphaFoldDB" id="A0A6S7HMK0"/>
<accession>A0A6S7HMK0</accession>
<dbReference type="EMBL" id="CACRXK020005733">
    <property type="protein sequence ID" value="CAB4007225.1"/>
    <property type="molecule type" value="Genomic_DNA"/>
</dbReference>
<sequence>MADSRGLQGFANTRNNSRILAEFLSRVVQLNQESDSTMETSLSELNTSCQDRDIGESAGRNCNWASNNSSSNYLVEDTSYAYDEFLKAASNGNCLDLISQHIEKLKRDIAVTSSTEVKLKLSNSGVTTSELNDIFPKQPNHGIHGEQSLLNMTANNQSSTTVCSQDERTTQSVDTLLEEMDVKFYNLKEVFDESVLNLKVEIAEIKKDMCNKDAEIKSLKQESSELKERLCERDAKV</sequence>
<keyword evidence="2" id="KW-1185">Reference proteome</keyword>
<comment type="caution">
    <text evidence="1">The sequence shown here is derived from an EMBL/GenBank/DDBJ whole genome shotgun (WGS) entry which is preliminary data.</text>
</comment>
<protein>
    <submittedName>
        <fullName evidence="1">Uncharacterized protein</fullName>
    </submittedName>
</protein>
<gene>
    <name evidence="1" type="ORF">PACLA_8A063002</name>
</gene>
<name>A0A6S7HMK0_PARCT</name>
<evidence type="ECO:0000313" key="1">
    <source>
        <dbReference type="EMBL" id="CAB4007225.1"/>
    </source>
</evidence>